<keyword evidence="4" id="KW-0804">Transcription</keyword>
<evidence type="ECO:0000256" key="3">
    <source>
        <dbReference type="ARBA" id="ARBA00023125"/>
    </source>
</evidence>
<keyword evidence="5" id="KW-0539">Nucleus</keyword>
<keyword evidence="9" id="KW-1185">Reference proteome</keyword>
<dbReference type="InterPro" id="IPR052783">
    <property type="entry name" value="Metabolic/Drug-Res_Regulator"/>
</dbReference>
<dbReference type="AlphaFoldDB" id="A0AAD4Q3N1"/>
<dbReference type="Pfam" id="PF00172">
    <property type="entry name" value="Zn_clus"/>
    <property type="match status" value="1"/>
</dbReference>
<feature type="compositionally biased region" description="Acidic residues" evidence="6">
    <location>
        <begin position="146"/>
        <end position="155"/>
    </location>
</feature>
<gene>
    <name evidence="8" type="ORF">BGW36DRAFT_458719</name>
</gene>
<evidence type="ECO:0000256" key="2">
    <source>
        <dbReference type="ARBA" id="ARBA00023015"/>
    </source>
</evidence>
<dbReference type="Gene3D" id="4.10.240.10">
    <property type="entry name" value="Zn(2)-C6 fungal-type DNA-binding domain"/>
    <property type="match status" value="1"/>
</dbReference>
<evidence type="ECO:0000313" key="9">
    <source>
        <dbReference type="Proteomes" id="UP001201262"/>
    </source>
</evidence>
<dbReference type="InterPro" id="IPR036864">
    <property type="entry name" value="Zn2-C6_fun-type_DNA-bd_sf"/>
</dbReference>
<feature type="region of interest" description="Disordered" evidence="6">
    <location>
        <begin position="142"/>
        <end position="164"/>
    </location>
</feature>
<dbReference type="SMART" id="SM00066">
    <property type="entry name" value="GAL4"/>
    <property type="match status" value="1"/>
</dbReference>
<evidence type="ECO:0000313" key="8">
    <source>
        <dbReference type="EMBL" id="KAH8701902.1"/>
    </source>
</evidence>
<evidence type="ECO:0000256" key="1">
    <source>
        <dbReference type="ARBA" id="ARBA00022723"/>
    </source>
</evidence>
<proteinExistence type="predicted"/>
<dbReference type="SUPFAM" id="SSF57701">
    <property type="entry name" value="Zn2/Cys6 DNA-binding domain"/>
    <property type="match status" value="1"/>
</dbReference>
<dbReference type="InterPro" id="IPR007219">
    <property type="entry name" value="XnlR_reg_dom"/>
</dbReference>
<dbReference type="SMART" id="SM00906">
    <property type="entry name" value="Fungal_trans"/>
    <property type="match status" value="1"/>
</dbReference>
<dbReference type="GO" id="GO:0003677">
    <property type="term" value="F:DNA binding"/>
    <property type="evidence" value="ECO:0007669"/>
    <property type="project" value="UniProtKB-KW"/>
</dbReference>
<sequence>MERESSKEITPRKRVAVACSRCRLRKYKCDGAKPSCSTCSSAKHLSIVCTYETSNKKRGLPEGYVRGMEKLWGIAMRKIDRLEELLLSVLNNDQDPLLQAWNDNSSGPLRVWRKSRLARALDRHLPILELNRDSAGKRKRYIAFSDADEEGDDERDERQKEGYGDSSFQVEDMIDLPDALTTEGNNINSQLDELGPQPTIEPPRQLLPAPISDRLPPCIDHLVNVYFSYTHCWFPILEKHEIRRLVYWYSRNGHSNGEKAPYEALEVILWAISALVTHQVSQSELWSKNCGLHNPTADLVGLYYQKTRNLIPAEEDEASFHLEHVQALLILVLLNIGHGEWSAAWLLVGKAIQMAITLGLGRGPQCPPSKERHSRSLHVFWGCFVLDTMISARIKRMPRLRPEDINGMAFLCEEGDEEWDSLSDCLQAYKEKENTTHPLFILSTFNRLIEICRILNNHCVSQHHSRTECSSFSSSGRQLIKNLMDWNSSQRSTPKFDAQSRDSTAYLHHYNIQLIYLLSLMIINQSMQRDHAEKHLDTSNNVHGGHPMGRLGLLVVSLLQQQSERHSLLVVPPTYAFISEDFIGHSEAAVDHTTSYTAVFPDLLKVWPGFRGQARRHHSLGNTSDSMLQPSTNTLQQNLQGEYYIPMGITNGEVSKSGPFRLMQHEPQLGRYEGLSVGDNSSLSEVDLHSAFDELVTMDTTYWTSSWRQGLANLGFTDDDQINDFCNFS</sequence>
<feature type="domain" description="Zn(2)-C6 fungal-type" evidence="7">
    <location>
        <begin position="18"/>
        <end position="51"/>
    </location>
</feature>
<name>A0AAD4Q3N1_9EURO</name>
<protein>
    <submittedName>
        <fullName evidence="8">Fungal-specific transcription factor domain-containing protein</fullName>
    </submittedName>
</protein>
<dbReference type="CDD" id="cd12148">
    <property type="entry name" value="fungal_TF_MHR"/>
    <property type="match status" value="1"/>
</dbReference>
<dbReference type="PANTHER" id="PTHR47655">
    <property type="entry name" value="QUINIC ACID UTILIZATION ACTIVATOR"/>
    <property type="match status" value="1"/>
</dbReference>
<dbReference type="EMBL" id="JAJTJA010000003">
    <property type="protein sequence ID" value="KAH8701902.1"/>
    <property type="molecule type" value="Genomic_DNA"/>
</dbReference>
<dbReference type="Proteomes" id="UP001201262">
    <property type="component" value="Unassembled WGS sequence"/>
</dbReference>
<reference evidence="8" key="1">
    <citation type="submission" date="2021-12" db="EMBL/GenBank/DDBJ databases">
        <title>Convergent genome expansion in fungi linked to evolution of root-endophyte symbiosis.</title>
        <authorList>
            <consortium name="DOE Joint Genome Institute"/>
            <person name="Ke Y.-H."/>
            <person name="Bonito G."/>
            <person name="Liao H.-L."/>
            <person name="Looney B."/>
            <person name="Rojas-Flechas A."/>
            <person name="Nash J."/>
            <person name="Hameed K."/>
            <person name="Schadt C."/>
            <person name="Martin F."/>
            <person name="Crous P.W."/>
            <person name="Miettinen O."/>
            <person name="Magnuson J.K."/>
            <person name="Labbe J."/>
            <person name="Jacobson D."/>
            <person name="Doktycz M.J."/>
            <person name="Veneault-Fourrey C."/>
            <person name="Kuo A."/>
            <person name="Mondo S."/>
            <person name="Calhoun S."/>
            <person name="Riley R."/>
            <person name="Ohm R."/>
            <person name="LaButti K."/>
            <person name="Andreopoulos B."/>
            <person name="Pangilinan J."/>
            <person name="Nolan M."/>
            <person name="Tritt A."/>
            <person name="Clum A."/>
            <person name="Lipzen A."/>
            <person name="Daum C."/>
            <person name="Barry K."/>
            <person name="Grigoriev I.V."/>
            <person name="Vilgalys R."/>
        </authorList>
    </citation>
    <scope>NUCLEOTIDE SEQUENCE</scope>
    <source>
        <strain evidence="8">PMI_201</strain>
    </source>
</reference>
<dbReference type="GO" id="GO:0000981">
    <property type="term" value="F:DNA-binding transcription factor activity, RNA polymerase II-specific"/>
    <property type="evidence" value="ECO:0007669"/>
    <property type="project" value="InterPro"/>
</dbReference>
<accession>A0AAD4Q3N1</accession>
<keyword evidence="3" id="KW-0238">DNA-binding</keyword>
<keyword evidence="2" id="KW-0805">Transcription regulation</keyword>
<dbReference type="CDD" id="cd00067">
    <property type="entry name" value="GAL4"/>
    <property type="match status" value="1"/>
</dbReference>
<dbReference type="GO" id="GO:0008270">
    <property type="term" value="F:zinc ion binding"/>
    <property type="evidence" value="ECO:0007669"/>
    <property type="project" value="InterPro"/>
</dbReference>
<evidence type="ECO:0000256" key="4">
    <source>
        <dbReference type="ARBA" id="ARBA00023163"/>
    </source>
</evidence>
<dbReference type="GO" id="GO:0045944">
    <property type="term" value="P:positive regulation of transcription by RNA polymerase II"/>
    <property type="evidence" value="ECO:0007669"/>
    <property type="project" value="TreeGrafter"/>
</dbReference>
<evidence type="ECO:0000256" key="5">
    <source>
        <dbReference type="ARBA" id="ARBA00023242"/>
    </source>
</evidence>
<comment type="caution">
    <text evidence="8">The sequence shown here is derived from an EMBL/GenBank/DDBJ whole genome shotgun (WGS) entry which is preliminary data.</text>
</comment>
<dbReference type="Pfam" id="PF04082">
    <property type="entry name" value="Fungal_trans"/>
    <property type="match status" value="1"/>
</dbReference>
<keyword evidence="1" id="KW-0479">Metal-binding</keyword>
<dbReference type="InterPro" id="IPR001138">
    <property type="entry name" value="Zn2Cys6_DnaBD"/>
</dbReference>
<organism evidence="8 9">
    <name type="scientific">Talaromyces proteolyticus</name>
    <dbReference type="NCBI Taxonomy" id="1131652"/>
    <lineage>
        <taxon>Eukaryota</taxon>
        <taxon>Fungi</taxon>
        <taxon>Dikarya</taxon>
        <taxon>Ascomycota</taxon>
        <taxon>Pezizomycotina</taxon>
        <taxon>Eurotiomycetes</taxon>
        <taxon>Eurotiomycetidae</taxon>
        <taxon>Eurotiales</taxon>
        <taxon>Trichocomaceae</taxon>
        <taxon>Talaromyces</taxon>
        <taxon>Talaromyces sect. Bacilispori</taxon>
    </lineage>
</organism>
<evidence type="ECO:0000259" key="7">
    <source>
        <dbReference type="PROSITE" id="PS50048"/>
    </source>
</evidence>
<dbReference type="GO" id="GO:0006351">
    <property type="term" value="P:DNA-templated transcription"/>
    <property type="evidence" value="ECO:0007669"/>
    <property type="project" value="InterPro"/>
</dbReference>
<dbReference type="PROSITE" id="PS50048">
    <property type="entry name" value="ZN2_CY6_FUNGAL_2"/>
    <property type="match status" value="1"/>
</dbReference>
<dbReference type="GeneID" id="70252306"/>
<dbReference type="RefSeq" id="XP_046075278.1">
    <property type="nucleotide sequence ID" value="XM_046222019.1"/>
</dbReference>
<dbReference type="PANTHER" id="PTHR47655:SF2">
    <property type="entry name" value="QUINIC ACID UTILIZATION ACTIVATOR"/>
    <property type="match status" value="1"/>
</dbReference>
<evidence type="ECO:0000256" key="6">
    <source>
        <dbReference type="SAM" id="MobiDB-lite"/>
    </source>
</evidence>